<dbReference type="SUPFAM" id="SSF52151">
    <property type="entry name" value="FabD/lysophospholipase-like"/>
    <property type="match status" value="1"/>
</dbReference>
<dbReference type="Pfam" id="PF00698">
    <property type="entry name" value="Acyl_transf_1"/>
    <property type="match status" value="1"/>
</dbReference>
<dbReference type="InterPro" id="IPR016036">
    <property type="entry name" value="Malonyl_transacylase_ACP-bd"/>
</dbReference>
<dbReference type="InterPro" id="IPR014031">
    <property type="entry name" value="Ketoacyl_synth_C"/>
</dbReference>
<keyword evidence="3" id="KW-1185">Reference proteome</keyword>
<dbReference type="AlphaFoldDB" id="A0A2V1E5R9"/>
<evidence type="ECO:0000313" key="3">
    <source>
        <dbReference type="Proteomes" id="UP000244855"/>
    </source>
</evidence>
<dbReference type="GO" id="GO:0006633">
    <property type="term" value="P:fatty acid biosynthetic process"/>
    <property type="evidence" value="ECO:0007669"/>
    <property type="project" value="TreeGrafter"/>
</dbReference>
<dbReference type="EMBL" id="KZ805320">
    <property type="protein sequence ID" value="PVI04610.1"/>
    <property type="molecule type" value="Genomic_DNA"/>
</dbReference>
<dbReference type="SMART" id="SM00825">
    <property type="entry name" value="PKS_KS"/>
    <property type="match status" value="1"/>
</dbReference>
<reference evidence="2 3" key="1">
    <citation type="journal article" date="2018" name="Sci. Rep.">
        <title>Comparative genomics provides insights into the lifestyle and reveals functional heterogeneity of dark septate endophytic fungi.</title>
        <authorList>
            <person name="Knapp D.G."/>
            <person name="Nemeth J.B."/>
            <person name="Barry K."/>
            <person name="Hainaut M."/>
            <person name="Henrissat B."/>
            <person name="Johnson J."/>
            <person name="Kuo A."/>
            <person name="Lim J.H.P."/>
            <person name="Lipzen A."/>
            <person name="Nolan M."/>
            <person name="Ohm R.A."/>
            <person name="Tamas L."/>
            <person name="Grigoriev I.V."/>
            <person name="Spatafora J.W."/>
            <person name="Nagy L.G."/>
            <person name="Kovacs G.M."/>
        </authorList>
    </citation>
    <scope>NUCLEOTIDE SEQUENCE [LARGE SCALE GENOMIC DNA]</scope>
    <source>
        <strain evidence="2 3">DSE2036</strain>
    </source>
</reference>
<dbReference type="PANTHER" id="PTHR43775">
    <property type="entry name" value="FATTY ACID SYNTHASE"/>
    <property type="match status" value="1"/>
</dbReference>
<evidence type="ECO:0000259" key="1">
    <source>
        <dbReference type="PROSITE" id="PS52004"/>
    </source>
</evidence>
<feature type="domain" description="Ketosynthase family 3 (KS3)" evidence="1">
    <location>
        <begin position="1"/>
        <end position="281"/>
    </location>
</feature>
<dbReference type="InterPro" id="IPR014043">
    <property type="entry name" value="Acyl_transferase_dom"/>
</dbReference>
<accession>A0A2V1E5R9</accession>
<dbReference type="GO" id="GO:0044550">
    <property type="term" value="P:secondary metabolite biosynthetic process"/>
    <property type="evidence" value="ECO:0007669"/>
    <property type="project" value="TreeGrafter"/>
</dbReference>
<dbReference type="OrthoDB" id="3681257at2759"/>
<sequence>MTVAHVTFWSPGLVRFTVFYYFSTVEANGYFNDSRGKISLLHYPARHFLLDTKLHGPGNFTGGIPLKNVVGTKTSVFVGSFATDYTVLLKRDPEAVPMYQCTNSGQSRAMSLHTGEASATIASGVNVILNHEFMNTMTTMKFLSPDGRCYTFGERGNGYARGEGVGTAPGGPLETRALSNLFCGPDRPADDPLMIGSIKSNVGHMGGASVIGAVVKAILMLEQEVVLPNRNFKNPSPRIPFDEWKLKVVTKTEPWRREGPLRVSINSFGYGGSNAHAVLELPRTYLSSHGLGGNYKIAKQIVLPQTKAHVNENSPAPFADHGHLRLFIFNAFDETGGQRQAESLANHIRETSQVRRKGFLDDLVFTLNERRTDFIRKSTVIAGSSAELATSLSMPLKFSRSFKKPVLGFVFTGQGAQWCGMGKELLNTFPLFKNTIAKIGRYLHSIGAPFDEDDEITKDPKLSKVNTALYSQPMCSAIHIALIEVLNSWDIKPTSVTGHSSGEIASAYAIGALSMEDAMAAAYYRGVCSTKMQEKAEINGAMMAAGISEEAATPFLAGIKTGKAGVACVNSPSSVTISGDVSAIDELQKVLESKTCFRASILHIQLRTGNGVKFYSSVFGKEITADDLRPDFANLLGQVKFSESLRQLCLSTGGAKKRRQAKGGNVNFLVEIGPHSALAGPIKQILEADPKLKEAGIAYSSALERKSEATNTALDLAGKLVEAGHVLDFAAVNRAQGKAVVFSSTWDRVERFAHLFSSISITS</sequence>
<dbReference type="InterPro" id="IPR032821">
    <property type="entry name" value="PKS_assoc"/>
</dbReference>
<dbReference type="InterPro" id="IPR016035">
    <property type="entry name" value="Acyl_Trfase/lysoPLipase"/>
</dbReference>
<dbReference type="SMART" id="SM00827">
    <property type="entry name" value="PKS_AT"/>
    <property type="match status" value="1"/>
</dbReference>
<proteinExistence type="predicted"/>
<dbReference type="Gene3D" id="3.40.47.10">
    <property type="match status" value="2"/>
</dbReference>
<name>A0A2V1E5R9_9PLEO</name>
<dbReference type="InterPro" id="IPR016039">
    <property type="entry name" value="Thiolase-like"/>
</dbReference>
<dbReference type="PANTHER" id="PTHR43775:SF29">
    <property type="entry name" value="ASPERFURANONE POLYKETIDE SYNTHASE AFOG-RELATED"/>
    <property type="match status" value="1"/>
</dbReference>
<dbReference type="CDD" id="cd00833">
    <property type="entry name" value="PKS"/>
    <property type="match status" value="1"/>
</dbReference>
<dbReference type="SUPFAM" id="SSF53901">
    <property type="entry name" value="Thiolase-like"/>
    <property type="match status" value="2"/>
</dbReference>
<evidence type="ECO:0000313" key="2">
    <source>
        <dbReference type="EMBL" id="PVI04610.1"/>
    </source>
</evidence>
<dbReference type="SUPFAM" id="SSF55048">
    <property type="entry name" value="Probable ACP-binding domain of malonyl-CoA ACP transacylase"/>
    <property type="match status" value="1"/>
</dbReference>
<organism evidence="2 3">
    <name type="scientific">Periconia macrospinosa</name>
    <dbReference type="NCBI Taxonomy" id="97972"/>
    <lineage>
        <taxon>Eukaryota</taxon>
        <taxon>Fungi</taxon>
        <taxon>Dikarya</taxon>
        <taxon>Ascomycota</taxon>
        <taxon>Pezizomycotina</taxon>
        <taxon>Dothideomycetes</taxon>
        <taxon>Pleosporomycetidae</taxon>
        <taxon>Pleosporales</taxon>
        <taxon>Massarineae</taxon>
        <taxon>Periconiaceae</taxon>
        <taxon>Periconia</taxon>
    </lineage>
</organism>
<protein>
    <submittedName>
        <fullName evidence="2">FabD/lysophospholipase-like protein</fullName>
    </submittedName>
</protein>
<dbReference type="Gene3D" id="3.40.366.10">
    <property type="entry name" value="Malonyl-Coenzyme A Acyl Carrier Protein, domain 2"/>
    <property type="match status" value="2"/>
</dbReference>
<gene>
    <name evidence="2" type="ORF">DM02DRAFT_624890</name>
</gene>
<dbReference type="STRING" id="97972.A0A2V1E5R9"/>
<dbReference type="InterPro" id="IPR020841">
    <property type="entry name" value="PKS_Beta-ketoAc_synthase_dom"/>
</dbReference>
<dbReference type="InterPro" id="IPR050091">
    <property type="entry name" value="PKS_NRPS_Biosynth_Enz"/>
</dbReference>
<dbReference type="Pfam" id="PF16197">
    <property type="entry name" value="KAsynt_C_assoc"/>
    <property type="match status" value="1"/>
</dbReference>
<dbReference type="Pfam" id="PF02801">
    <property type="entry name" value="Ketoacyl-synt_C"/>
    <property type="match status" value="1"/>
</dbReference>
<dbReference type="InterPro" id="IPR001227">
    <property type="entry name" value="Ac_transferase_dom_sf"/>
</dbReference>
<dbReference type="Proteomes" id="UP000244855">
    <property type="component" value="Unassembled WGS sequence"/>
</dbReference>
<dbReference type="GO" id="GO:0004312">
    <property type="term" value="F:fatty acid synthase activity"/>
    <property type="evidence" value="ECO:0007669"/>
    <property type="project" value="TreeGrafter"/>
</dbReference>
<dbReference type="PROSITE" id="PS52004">
    <property type="entry name" value="KS3_2"/>
    <property type="match status" value="1"/>
</dbReference>